<reference evidence="2" key="1">
    <citation type="submission" date="2019-12" db="EMBL/GenBank/DDBJ databases">
        <title>Novel species isolated from a subtropical stream in China.</title>
        <authorList>
            <person name="Lu H."/>
        </authorList>
    </citation>
    <scope>NUCLEOTIDE SEQUENCE [LARGE SCALE GENOMIC DNA]</scope>
    <source>
        <strain evidence="2">FT93W</strain>
    </source>
</reference>
<dbReference type="Proteomes" id="UP000444316">
    <property type="component" value="Unassembled WGS sequence"/>
</dbReference>
<keyword evidence="1" id="KW-1133">Transmembrane helix</keyword>
<evidence type="ECO:0000313" key="3">
    <source>
        <dbReference type="Proteomes" id="UP000444316"/>
    </source>
</evidence>
<organism evidence="2 3">
    <name type="scientific">Duganella fentianensis</name>
    <dbReference type="NCBI Taxonomy" id="2692177"/>
    <lineage>
        <taxon>Bacteria</taxon>
        <taxon>Pseudomonadati</taxon>
        <taxon>Pseudomonadota</taxon>
        <taxon>Betaproteobacteria</taxon>
        <taxon>Burkholderiales</taxon>
        <taxon>Oxalobacteraceae</taxon>
        <taxon>Telluria group</taxon>
        <taxon>Duganella</taxon>
    </lineage>
</organism>
<feature type="transmembrane region" description="Helical" evidence="1">
    <location>
        <begin position="462"/>
        <end position="483"/>
    </location>
</feature>
<feature type="transmembrane region" description="Helical" evidence="1">
    <location>
        <begin position="154"/>
        <end position="178"/>
    </location>
</feature>
<dbReference type="InterPro" id="IPR005625">
    <property type="entry name" value="PepSY-ass_TM"/>
</dbReference>
<keyword evidence="3" id="KW-1185">Reference proteome</keyword>
<feature type="transmembrane region" description="Helical" evidence="1">
    <location>
        <begin position="437"/>
        <end position="455"/>
    </location>
</feature>
<evidence type="ECO:0000256" key="1">
    <source>
        <dbReference type="SAM" id="Phobius"/>
    </source>
</evidence>
<protein>
    <submittedName>
        <fullName evidence="2">PepSY domain-containing protein</fullName>
    </submittedName>
</protein>
<dbReference type="EMBL" id="WWCL01000001">
    <property type="protein sequence ID" value="MYN44309.1"/>
    <property type="molecule type" value="Genomic_DNA"/>
</dbReference>
<evidence type="ECO:0000313" key="2">
    <source>
        <dbReference type="EMBL" id="MYN44309.1"/>
    </source>
</evidence>
<gene>
    <name evidence="2" type="ORF">GTP23_04390</name>
</gene>
<proteinExistence type="predicted"/>
<feature type="transmembrane region" description="Helical" evidence="1">
    <location>
        <begin position="402"/>
        <end position="425"/>
    </location>
</feature>
<dbReference type="PANTHER" id="PTHR34219:SF9">
    <property type="entry name" value="IRON-REGULATED INNER MEMBRANE PROTEIN"/>
    <property type="match status" value="1"/>
</dbReference>
<dbReference type="RefSeq" id="WP_161034016.1">
    <property type="nucleotide sequence ID" value="NZ_WWCL01000001.1"/>
</dbReference>
<dbReference type="AlphaFoldDB" id="A0A845HTK9"/>
<comment type="caution">
    <text evidence="2">The sequence shown here is derived from an EMBL/GenBank/DDBJ whole genome shotgun (WGS) entry which is preliminary data.</text>
</comment>
<sequence>MRSDYLRIYKSVHTWTGILAGMALFIAFYAGALTIFKDALARWSSAPSAVYGQALALERAPELIVRTLQAQPAAGKDFRLHLAAAEHLPGGLSWQLRPEGEDEHEAGTARHYVATLESTGSVQVTQVAPSGLVSFIDRLHRVAGLPDDKDEYRWVMGVVALLYALALISGVIVLLPSLVKDFFALRIGKNLKRMWLDAHNVVGIASLPFHLVMALTAIVFAYHDGFYVIQNKLIHAPRPAAARPAGTTALVRDPAQMLSPVQLLARVRTLSPDFEPSSLQYLQVSSARAAVRVWGHDPAAHAPRFGGGFVALDPYTGKVLSADFLPGRQSNAYALIGSFFALHFGTYGGLPVRWLYFLLGLAGAWLFYSGNLLWVESRRKKTAPQGADAVTAVPAQRRDVRLLAAATVGICVGTVLAISLIIVASKCLSLPHGWYPWMYYLVLLAALGWSCWRGAARAAIHLLWLAALATLAIPASSLLGWAWPALGLWGHTSSAALGVDGTAVLGALGLIWMARASRRRALHGPADSVWAIR</sequence>
<dbReference type="PANTHER" id="PTHR34219">
    <property type="entry name" value="IRON-REGULATED INNER MEMBRANE PROTEIN-RELATED"/>
    <property type="match status" value="1"/>
</dbReference>
<keyword evidence="1" id="KW-0472">Membrane</keyword>
<name>A0A845HTK9_9BURK</name>
<keyword evidence="1" id="KW-0812">Transmembrane</keyword>
<feature type="transmembrane region" description="Helical" evidence="1">
    <location>
        <begin position="495"/>
        <end position="514"/>
    </location>
</feature>
<feature type="transmembrane region" description="Helical" evidence="1">
    <location>
        <begin position="12"/>
        <end position="36"/>
    </location>
</feature>
<dbReference type="Pfam" id="PF03929">
    <property type="entry name" value="PepSY_TM"/>
    <property type="match status" value="1"/>
</dbReference>
<accession>A0A845HTK9</accession>
<feature type="transmembrane region" description="Helical" evidence="1">
    <location>
        <begin position="356"/>
        <end position="375"/>
    </location>
</feature>
<feature type="transmembrane region" description="Helical" evidence="1">
    <location>
        <begin position="198"/>
        <end position="222"/>
    </location>
</feature>